<dbReference type="PANTHER" id="PTHR23359">
    <property type="entry name" value="NUCLEOTIDE KINASE"/>
    <property type="match status" value="1"/>
</dbReference>
<proteinExistence type="inferred from homology"/>
<evidence type="ECO:0000256" key="1">
    <source>
        <dbReference type="ARBA" id="ARBA00022679"/>
    </source>
</evidence>
<dbReference type="InterPro" id="IPR000850">
    <property type="entry name" value="Adenylat/UMP-CMP_kin"/>
</dbReference>
<name>A0AAV4JBY5_9GAST</name>
<accession>A0AAV4JBY5</accession>
<evidence type="ECO:0000256" key="4">
    <source>
        <dbReference type="RuleBase" id="RU003330"/>
    </source>
</evidence>
<dbReference type="Proteomes" id="UP000762676">
    <property type="component" value="Unassembled WGS sequence"/>
</dbReference>
<evidence type="ECO:0000313" key="5">
    <source>
        <dbReference type="EMBL" id="GFS20297.1"/>
    </source>
</evidence>
<keyword evidence="2" id="KW-0547">Nucleotide-binding</keyword>
<dbReference type="GO" id="GO:0006139">
    <property type="term" value="P:nucleobase-containing compound metabolic process"/>
    <property type="evidence" value="ECO:0007669"/>
    <property type="project" value="InterPro"/>
</dbReference>
<dbReference type="Gene3D" id="3.40.50.300">
    <property type="entry name" value="P-loop containing nucleotide triphosphate hydrolases"/>
    <property type="match status" value="1"/>
</dbReference>
<sequence>MRLMPVVCIDRCLNRGLTSGRTDDNAESLRKRIETYRTSTMPIIDHYRALNLVSEVDGNRTTDEVFADVEKVFKALAC</sequence>
<dbReference type="PRINTS" id="PR00094">
    <property type="entry name" value="ADENYLTKNASE"/>
</dbReference>
<comment type="similarity">
    <text evidence="4">Belongs to the adenylate kinase family.</text>
</comment>
<dbReference type="AlphaFoldDB" id="A0AAV4JBY5"/>
<dbReference type="InterPro" id="IPR027417">
    <property type="entry name" value="P-loop_NTPase"/>
</dbReference>
<gene>
    <name evidence="5" type="ORF">ElyMa_006896200</name>
</gene>
<dbReference type="GO" id="GO:0005524">
    <property type="term" value="F:ATP binding"/>
    <property type="evidence" value="ECO:0007669"/>
    <property type="project" value="InterPro"/>
</dbReference>
<evidence type="ECO:0000256" key="3">
    <source>
        <dbReference type="ARBA" id="ARBA00022777"/>
    </source>
</evidence>
<keyword evidence="6" id="KW-1185">Reference proteome</keyword>
<organism evidence="5 6">
    <name type="scientific">Elysia marginata</name>
    <dbReference type="NCBI Taxonomy" id="1093978"/>
    <lineage>
        <taxon>Eukaryota</taxon>
        <taxon>Metazoa</taxon>
        <taxon>Spiralia</taxon>
        <taxon>Lophotrochozoa</taxon>
        <taxon>Mollusca</taxon>
        <taxon>Gastropoda</taxon>
        <taxon>Heterobranchia</taxon>
        <taxon>Euthyneura</taxon>
        <taxon>Panpulmonata</taxon>
        <taxon>Sacoglossa</taxon>
        <taxon>Placobranchoidea</taxon>
        <taxon>Plakobranchidae</taxon>
        <taxon>Elysia</taxon>
    </lineage>
</organism>
<protein>
    <submittedName>
        <fullName evidence="5">UMP-CMP kinase</fullName>
    </submittedName>
</protein>
<keyword evidence="1 4" id="KW-0808">Transferase</keyword>
<evidence type="ECO:0000313" key="6">
    <source>
        <dbReference type="Proteomes" id="UP000762676"/>
    </source>
</evidence>
<keyword evidence="3 4" id="KW-0418">Kinase</keyword>
<comment type="caution">
    <text evidence="5">The sequence shown here is derived from an EMBL/GenBank/DDBJ whole genome shotgun (WGS) entry which is preliminary data.</text>
</comment>
<dbReference type="SUPFAM" id="SSF52540">
    <property type="entry name" value="P-loop containing nucleoside triphosphate hydrolases"/>
    <property type="match status" value="1"/>
</dbReference>
<reference evidence="5 6" key="1">
    <citation type="journal article" date="2021" name="Elife">
        <title>Chloroplast acquisition without the gene transfer in kleptoplastic sea slugs, Plakobranchus ocellatus.</title>
        <authorList>
            <person name="Maeda T."/>
            <person name="Takahashi S."/>
            <person name="Yoshida T."/>
            <person name="Shimamura S."/>
            <person name="Takaki Y."/>
            <person name="Nagai Y."/>
            <person name="Toyoda A."/>
            <person name="Suzuki Y."/>
            <person name="Arimoto A."/>
            <person name="Ishii H."/>
            <person name="Satoh N."/>
            <person name="Nishiyama T."/>
            <person name="Hasebe M."/>
            <person name="Maruyama T."/>
            <person name="Minagawa J."/>
            <person name="Obokata J."/>
            <person name="Shigenobu S."/>
        </authorList>
    </citation>
    <scope>NUCLEOTIDE SEQUENCE [LARGE SCALE GENOMIC DNA]</scope>
</reference>
<dbReference type="GO" id="GO:0019205">
    <property type="term" value="F:nucleobase-containing compound kinase activity"/>
    <property type="evidence" value="ECO:0007669"/>
    <property type="project" value="InterPro"/>
</dbReference>
<dbReference type="EMBL" id="BMAT01013784">
    <property type="protein sequence ID" value="GFS20297.1"/>
    <property type="molecule type" value="Genomic_DNA"/>
</dbReference>
<evidence type="ECO:0000256" key="2">
    <source>
        <dbReference type="ARBA" id="ARBA00022741"/>
    </source>
</evidence>